<dbReference type="Gene3D" id="1.10.10.10">
    <property type="entry name" value="Winged helix-like DNA-binding domain superfamily/Winged helix DNA-binding domain"/>
    <property type="match status" value="1"/>
</dbReference>
<feature type="signal peptide" evidence="4">
    <location>
        <begin position="1"/>
        <end position="26"/>
    </location>
</feature>
<dbReference type="Gramene" id="TraesJUL5D03G03255060.1">
    <property type="protein sequence ID" value="TraesJUL5D03G03255060.1.CDS1"/>
    <property type="gene ID" value="TraesJUL5D03G03255060"/>
</dbReference>
<dbReference type="Gramene" id="TraesSTA5D03G03220490.4">
    <property type="protein sequence ID" value="TraesSTA5D03G03220490.4.CDS1"/>
    <property type="gene ID" value="TraesSTA5D03G03220490"/>
</dbReference>
<dbReference type="GO" id="GO:0043531">
    <property type="term" value="F:ADP binding"/>
    <property type="evidence" value="ECO:0007669"/>
    <property type="project" value="InterPro"/>
</dbReference>
<dbReference type="InterPro" id="IPR036388">
    <property type="entry name" value="WH-like_DNA-bd_sf"/>
</dbReference>
<protein>
    <submittedName>
        <fullName evidence="8">Uncharacterized protein</fullName>
    </submittedName>
</protein>
<dbReference type="EnsemblPlants" id="TraesCS5D02G549400.1">
    <property type="protein sequence ID" value="TraesCS5D02G549400.1.cds1"/>
    <property type="gene ID" value="TraesCS5D02G549400"/>
</dbReference>
<gene>
    <name evidence="8" type="primary">LOC123123892</name>
</gene>
<evidence type="ECO:0000256" key="2">
    <source>
        <dbReference type="ARBA" id="ARBA00022737"/>
    </source>
</evidence>
<evidence type="ECO:0000313" key="9">
    <source>
        <dbReference type="Proteomes" id="UP000019116"/>
    </source>
</evidence>
<dbReference type="Gramene" id="TraesSTA5D03G03220490.1">
    <property type="protein sequence ID" value="TraesSTA5D03G03220490.1.CDS1"/>
    <property type="gene ID" value="TraesSTA5D03G03220490"/>
</dbReference>
<dbReference type="STRING" id="4565.A0A3B6N2X4"/>
<dbReference type="Gramene" id="TraesCS5D02G549400.1">
    <property type="protein sequence ID" value="TraesCS5D02G549400.1.cds1"/>
    <property type="gene ID" value="TraesCS5D02G549400"/>
</dbReference>
<dbReference type="PANTHER" id="PTHR36766">
    <property type="entry name" value="PLANT BROAD-SPECTRUM MILDEW RESISTANCE PROTEIN RPW8"/>
    <property type="match status" value="1"/>
</dbReference>
<dbReference type="Gene3D" id="1.10.8.430">
    <property type="entry name" value="Helical domain of apoptotic protease-activating factors"/>
    <property type="match status" value="1"/>
</dbReference>
<reference evidence="8" key="1">
    <citation type="submission" date="2018-08" db="EMBL/GenBank/DDBJ databases">
        <authorList>
            <person name="Rossello M."/>
        </authorList>
    </citation>
    <scope>NUCLEOTIDE SEQUENCE [LARGE SCALE GENOMIC DNA]</scope>
    <source>
        <strain evidence="8">cv. Chinese Spring</strain>
    </source>
</reference>
<evidence type="ECO:0000256" key="3">
    <source>
        <dbReference type="ARBA" id="ARBA00022821"/>
    </source>
</evidence>
<dbReference type="Pfam" id="PF23559">
    <property type="entry name" value="WHD_DRP"/>
    <property type="match status" value="1"/>
</dbReference>
<dbReference type="Gramene" id="TraesSTA5D03G03220490.2">
    <property type="protein sequence ID" value="TraesSTA5D03G03220490.2.CDS1"/>
    <property type="gene ID" value="TraesSTA5D03G03220490"/>
</dbReference>
<organism evidence="8">
    <name type="scientific">Triticum aestivum</name>
    <name type="common">Wheat</name>
    <dbReference type="NCBI Taxonomy" id="4565"/>
    <lineage>
        <taxon>Eukaryota</taxon>
        <taxon>Viridiplantae</taxon>
        <taxon>Streptophyta</taxon>
        <taxon>Embryophyta</taxon>
        <taxon>Tracheophyta</taxon>
        <taxon>Spermatophyta</taxon>
        <taxon>Magnoliopsida</taxon>
        <taxon>Liliopsida</taxon>
        <taxon>Poales</taxon>
        <taxon>Poaceae</taxon>
        <taxon>BOP clade</taxon>
        <taxon>Pooideae</taxon>
        <taxon>Triticodae</taxon>
        <taxon>Triticeae</taxon>
        <taxon>Triticinae</taxon>
        <taxon>Triticum</taxon>
    </lineage>
</organism>
<dbReference type="Gene3D" id="3.40.50.300">
    <property type="entry name" value="P-loop containing nucleotide triphosphate hydrolases"/>
    <property type="match status" value="1"/>
</dbReference>
<dbReference type="Gramene" id="TraesJAG5D03G03226940.1">
    <property type="protein sequence ID" value="TraesJAG5D03G03226940.1.CDS1"/>
    <property type="gene ID" value="TraesJAG5D03G03226940"/>
</dbReference>
<dbReference type="Pfam" id="PF25019">
    <property type="entry name" value="LRR_R13L1-DRL21"/>
    <property type="match status" value="1"/>
</dbReference>
<dbReference type="Proteomes" id="UP000019116">
    <property type="component" value="Chromosome 5D"/>
</dbReference>
<dbReference type="Gramene" id="TraesLDM5D03G03234360.1">
    <property type="protein sequence ID" value="TraesLDM5D03G03234360.1.CDS1"/>
    <property type="gene ID" value="TraesLDM5D03G03234360"/>
</dbReference>
<proteinExistence type="predicted"/>
<dbReference type="Gramene" id="TraesLDM5D03G03234360.2">
    <property type="protein sequence ID" value="TraesLDM5D03G03234360.2.CDS1"/>
    <property type="gene ID" value="TraesLDM5D03G03234360"/>
</dbReference>
<dbReference type="RefSeq" id="XP_044400466.1">
    <property type="nucleotide sequence ID" value="XM_044544531.1"/>
</dbReference>
<dbReference type="Gramene" id="TraesARI5D03G03183540.3">
    <property type="protein sequence ID" value="TraesARI5D03G03183540.3.CDS1"/>
    <property type="gene ID" value="TraesARI5D03G03183540"/>
</dbReference>
<reference evidence="8" key="2">
    <citation type="submission" date="2018-10" db="UniProtKB">
        <authorList>
            <consortium name="EnsemblPlants"/>
        </authorList>
    </citation>
    <scope>IDENTIFICATION</scope>
</reference>
<feature type="domain" description="Disease resistance protein winged helix" evidence="6">
    <location>
        <begin position="477"/>
        <end position="541"/>
    </location>
</feature>
<keyword evidence="1" id="KW-0433">Leucine-rich repeat</keyword>
<evidence type="ECO:0000313" key="8">
    <source>
        <dbReference type="EnsemblPlants" id="TraesCS5D02G549400.1.cds1"/>
    </source>
</evidence>
<dbReference type="SUPFAM" id="SSF52540">
    <property type="entry name" value="P-loop containing nucleoside triphosphate hydrolases"/>
    <property type="match status" value="1"/>
</dbReference>
<dbReference type="Gramene" id="TraesSTA5D03G03220490.3">
    <property type="protein sequence ID" value="TraesSTA5D03G03220490.3.CDS1"/>
    <property type="gene ID" value="TraesSTA5D03G03220490"/>
</dbReference>
<keyword evidence="2" id="KW-0677">Repeat</keyword>
<dbReference type="Gramene" id="TraesLAC5D03G03185170.1">
    <property type="protein sequence ID" value="TraesLAC5D03G03185170.1.CDS1"/>
    <property type="gene ID" value="TraesLAC5D03G03185170"/>
</dbReference>
<dbReference type="Gramene" id="TraesARI5D03G03183540.2">
    <property type="protein sequence ID" value="TraesARI5D03G03183540.2.CDS1"/>
    <property type="gene ID" value="TraesARI5D03G03183540"/>
</dbReference>
<dbReference type="PANTHER" id="PTHR36766:SF64">
    <property type="entry name" value="OS12G0206100 PROTEIN"/>
    <property type="match status" value="1"/>
</dbReference>
<name>A0A3B6N2X4_WHEAT</name>
<dbReference type="InterPro" id="IPR042197">
    <property type="entry name" value="Apaf_helical"/>
</dbReference>
<dbReference type="Gramene" id="TraesARI5D03G03183540.1">
    <property type="protein sequence ID" value="TraesARI5D03G03183540.1.CDS1"/>
    <property type="gene ID" value="TraesARI5D03G03183540"/>
</dbReference>
<keyword evidence="9" id="KW-1185">Reference proteome</keyword>
<dbReference type="InterPro" id="IPR032675">
    <property type="entry name" value="LRR_dom_sf"/>
</dbReference>
<feature type="domain" description="NB-ARC" evidence="5">
    <location>
        <begin position="209"/>
        <end position="389"/>
    </location>
</feature>
<dbReference type="GO" id="GO:0006952">
    <property type="term" value="P:defense response"/>
    <property type="evidence" value="ECO:0007669"/>
    <property type="project" value="UniProtKB-KW"/>
</dbReference>
<dbReference type="Gramene" id="TraesCS5D03G1198800.1">
    <property type="protein sequence ID" value="TraesCS5D03G1198800.1.CDS1"/>
    <property type="gene ID" value="TraesCS5D03G1198800"/>
</dbReference>
<dbReference type="InterPro" id="IPR056789">
    <property type="entry name" value="LRR_R13L1-DRL21"/>
</dbReference>
<dbReference type="SMR" id="A0A3B6N2X4"/>
<dbReference type="Gramene" id="TraesCLE_scaffold_053586_01G000200.1">
    <property type="protein sequence ID" value="TraesCLE_scaffold_053586_01G000200.1"/>
    <property type="gene ID" value="TraesCLE_scaffold_053586_01G000200"/>
</dbReference>
<dbReference type="SUPFAM" id="SSF52058">
    <property type="entry name" value="L domain-like"/>
    <property type="match status" value="2"/>
</dbReference>
<dbReference type="GeneID" id="123123892"/>
<dbReference type="Gene3D" id="3.80.10.10">
    <property type="entry name" value="Ribonuclease Inhibitor"/>
    <property type="match status" value="3"/>
</dbReference>
<evidence type="ECO:0000256" key="1">
    <source>
        <dbReference type="ARBA" id="ARBA00022614"/>
    </source>
</evidence>
<feature type="chain" id="PRO_5043178257" evidence="4">
    <location>
        <begin position="27"/>
        <end position="1384"/>
    </location>
</feature>
<dbReference type="PRINTS" id="PR00364">
    <property type="entry name" value="DISEASERSIST"/>
</dbReference>
<dbReference type="InterPro" id="IPR058922">
    <property type="entry name" value="WHD_DRP"/>
</dbReference>
<keyword evidence="4" id="KW-0732">Signal</keyword>
<dbReference type="Gramene" id="TraesCAD_scaffold_000955_01G000200.1">
    <property type="protein sequence ID" value="TraesCAD_scaffold_000955_01G000200.1"/>
    <property type="gene ID" value="TraesCAD_scaffold_000955_01G000200"/>
</dbReference>
<dbReference type="InterPro" id="IPR027417">
    <property type="entry name" value="P-loop_NTPase"/>
</dbReference>
<dbReference type="Gramene" id="TraesJAG5D03G03226940.2">
    <property type="protein sequence ID" value="TraesJAG5D03G03226940.2.CDS1"/>
    <property type="gene ID" value="TraesJAG5D03G03226940"/>
</dbReference>
<dbReference type="Gramene" id="TraesROB_scaffold_000841_01G000600.1">
    <property type="protein sequence ID" value="TraesROB_scaffold_000841_01G000600.1"/>
    <property type="gene ID" value="TraesROB_scaffold_000841_01G000600"/>
</dbReference>
<evidence type="ECO:0000256" key="4">
    <source>
        <dbReference type="SAM" id="SignalP"/>
    </source>
</evidence>
<dbReference type="RefSeq" id="XP_044400467.1">
    <property type="nucleotide sequence ID" value="XM_044544532.1"/>
</dbReference>
<dbReference type="OrthoDB" id="655895at2759"/>
<accession>A0A3B6N2X4</accession>
<evidence type="ECO:0000259" key="7">
    <source>
        <dbReference type="Pfam" id="PF25019"/>
    </source>
</evidence>
<feature type="domain" description="R13L1/DRL21-like LRR repeat region" evidence="7">
    <location>
        <begin position="743"/>
        <end position="864"/>
    </location>
</feature>
<evidence type="ECO:0000259" key="6">
    <source>
        <dbReference type="Pfam" id="PF23559"/>
    </source>
</evidence>
<evidence type="ECO:0000259" key="5">
    <source>
        <dbReference type="Pfam" id="PF00931"/>
    </source>
</evidence>
<sequence>MATALGPAATLLGKVFTMLSSVPVAAYVDSLELGHNSQQIKAKLAHTRGLLHKAKVSDVGHNPGLQDLLPALSRNADQAEDLLDELHYFQIHDRLHGTSYATTQANFLRHGRNALRQTATSSWAACFSCSSAQDDSGDDADHGDDLRFHPVIFSRKIKSVLQDMQTHCDSVSDLLGNIPSNSMAAALHRPQIGSTIIQDTLYGRRDTFEETVNRIISCKQTVSVLPIVGPGGIGKTTFTQHLYNDARLYGDTRGAGNHFEVRVWVCASTDFDVLKLTREILGCIPATEQEGSNCVANETSNLDQLQKSIAHRLKSKRFLIVLDDIWKCDGEDQWKTLLAPFTKGETKGSMVLVTTRFPKVADMVKTVDPLELRGLESKDFFAFFEACIFGDHKPEDYEYQLAGIGGKIANKLKGSPLAAKTVGRLLHKDLSQEHWNGVLKKHEWLKRQNNDEIMPSLKISYDYLPSDLKECFSYFGLYPEDHRFDNSEMNRLLVAVGITESTQEVDRNYLEELVDNGFLMKQSDYHGRYYYVLHDLMHELCRSVSAQECLSISGSHSRADAIPQSVRHLSITIEERYGTNFEEEMCKLRGRIDIASLRTLMIFGIYEKGIAGRYEKRIAKLLKDCFKQINSLRVLFIAVNSPECFPHRFSKLIHLQYLKISSSYNSEMCLPSTLSRFYHLEFLDLDDWHGSSDLPEDFSHLENLHDFRAKSELHSNIRNVGKIEHLRRLKEFRVKKESVGFELRELGALTELEEELIIHGLEHVETKEEAAAAKLMLKTNLKELKLLWDRDRVTMDADILGALQPHSNLRVLTITNPSCTIGPSWLCPGMWLTSLETLTLEGVSWNTLPPFGKLPNLKVLTLKRISGMRQFGPRCGGAPGKCFMRLKEVGFHEMSEFAEWVVEPNCRSFPSLERIECVECPNLHVMPFSEVFWTNLRKLRVSGCPMMSLPSMPHTSTLTDLVVKRGDSESLGYHEKNLVVSGYSGALVFHNLDKVEHMTIEDVSHISLTDIDKLKTITTLDIRKCDGLFPEEVDDSIVFHSVTTLTLHVSHLNRKSASKVLNYFPALSMLKIKSGCPEYKEECVTQFPSSSSLQKLSFTSCNSLVLVPVENGGRIQEDNSLLPCGESMMSLRILICGKLFSQWPMGEAQIIYPFPASLRELDVYKEPSMKSMALLSNLTSLTSLKLVHCSNLTVDGFNPLITVNLRVLDASFSNTLAADLLSEVARTKLLPASYISRLEVLTVDDISGLLVAPICNLLAPALHTLKFDTDMRAESFTEEQEKALQLLTSLQNLTFYHCDGLQSLPQGLHRLSSLKELRVDWCSKIQSMPKEGFPVSLRYLRIWPRSAEIDELIEKIERTSSDLVATDEPPIMPRAAEILHHLFL</sequence>
<dbReference type="Pfam" id="PF00931">
    <property type="entry name" value="NB-ARC"/>
    <property type="match status" value="1"/>
</dbReference>
<dbReference type="InterPro" id="IPR002182">
    <property type="entry name" value="NB-ARC"/>
</dbReference>
<keyword evidence="3" id="KW-0611">Plant defense</keyword>